<dbReference type="Proteomes" id="UP001281003">
    <property type="component" value="Unassembled WGS sequence"/>
</dbReference>
<feature type="signal peptide" evidence="1">
    <location>
        <begin position="1"/>
        <end position="19"/>
    </location>
</feature>
<feature type="chain" id="PRO_5041949518" description="Ecp2 effector protein domain-containing protein" evidence="1">
    <location>
        <begin position="20"/>
        <end position="155"/>
    </location>
</feature>
<evidence type="ECO:0000313" key="2">
    <source>
        <dbReference type="EMBL" id="KAK3388512.1"/>
    </source>
</evidence>
<name>A0AAE0NVJ9_SORBR</name>
<sequence>MKSTTIFLALTSLLAGAIATRLSTRQSSDDNGASTNGGFPVDTTPNCISDPSGFMTMADARSCLADIAASGVRFTVSAPGGVLCERKSGKFWIGIGGDEEQSAWGSDIAAAGQRILDTCSFKGIPGMPTEMTGGGAYVATNGKMYAMFSKDEQDD</sequence>
<comment type="caution">
    <text evidence="2">The sequence shown here is derived from an EMBL/GenBank/DDBJ whole genome shotgun (WGS) entry which is preliminary data.</text>
</comment>
<dbReference type="EMBL" id="JAUTDP010000015">
    <property type="protein sequence ID" value="KAK3388512.1"/>
    <property type="molecule type" value="Genomic_DNA"/>
</dbReference>
<dbReference type="AlphaFoldDB" id="A0AAE0NVJ9"/>
<gene>
    <name evidence="2" type="ORF">B0T20DRAFT_464841</name>
</gene>
<keyword evidence="1" id="KW-0732">Signal</keyword>
<accession>A0AAE0NVJ9</accession>
<evidence type="ECO:0000313" key="3">
    <source>
        <dbReference type="Proteomes" id="UP001281003"/>
    </source>
</evidence>
<reference evidence="2" key="1">
    <citation type="journal article" date="2023" name="Mol. Phylogenet. Evol.">
        <title>Genome-scale phylogeny and comparative genomics of the fungal order Sordariales.</title>
        <authorList>
            <person name="Hensen N."/>
            <person name="Bonometti L."/>
            <person name="Westerberg I."/>
            <person name="Brannstrom I.O."/>
            <person name="Guillou S."/>
            <person name="Cros-Aarteil S."/>
            <person name="Calhoun S."/>
            <person name="Haridas S."/>
            <person name="Kuo A."/>
            <person name="Mondo S."/>
            <person name="Pangilinan J."/>
            <person name="Riley R."/>
            <person name="LaButti K."/>
            <person name="Andreopoulos B."/>
            <person name="Lipzen A."/>
            <person name="Chen C."/>
            <person name="Yan M."/>
            <person name="Daum C."/>
            <person name="Ng V."/>
            <person name="Clum A."/>
            <person name="Steindorff A."/>
            <person name="Ohm R.A."/>
            <person name="Martin F."/>
            <person name="Silar P."/>
            <person name="Natvig D.O."/>
            <person name="Lalanne C."/>
            <person name="Gautier V."/>
            <person name="Ament-Velasquez S.L."/>
            <person name="Kruys A."/>
            <person name="Hutchinson M.I."/>
            <person name="Powell A.J."/>
            <person name="Barry K."/>
            <person name="Miller A.N."/>
            <person name="Grigoriev I.V."/>
            <person name="Debuchy R."/>
            <person name="Gladieux P."/>
            <person name="Hiltunen Thoren M."/>
            <person name="Johannesson H."/>
        </authorList>
    </citation>
    <scope>NUCLEOTIDE SEQUENCE</scope>
    <source>
        <strain evidence="2">FGSC 1904</strain>
    </source>
</reference>
<protein>
    <recommendedName>
        <fullName evidence="4">Ecp2 effector protein domain-containing protein</fullName>
    </recommendedName>
</protein>
<keyword evidence="3" id="KW-1185">Reference proteome</keyword>
<evidence type="ECO:0008006" key="4">
    <source>
        <dbReference type="Google" id="ProtNLM"/>
    </source>
</evidence>
<evidence type="ECO:0000256" key="1">
    <source>
        <dbReference type="SAM" id="SignalP"/>
    </source>
</evidence>
<proteinExistence type="predicted"/>
<organism evidence="2 3">
    <name type="scientific">Sordaria brevicollis</name>
    <dbReference type="NCBI Taxonomy" id="83679"/>
    <lineage>
        <taxon>Eukaryota</taxon>
        <taxon>Fungi</taxon>
        <taxon>Dikarya</taxon>
        <taxon>Ascomycota</taxon>
        <taxon>Pezizomycotina</taxon>
        <taxon>Sordariomycetes</taxon>
        <taxon>Sordariomycetidae</taxon>
        <taxon>Sordariales</taxon>
        <taxon>Sordariaceae</taxon>
        <taxon>Sordaria</taxon>
    </lineage>
</organism>
<reference evidence="2" key="2">
    <citation type="submission" date="2023-07" db="EMBL/GenBank/DDBJ databases">
        <authorList>
            <consortium name="Lawrence Berkeley National Laboratory"/>
            <person name="Haridas S."/>
            <person name="Hensen N."/>
            <person name="Bonometti L."/>
            <person name="Westerberg I."/>
            <person name="Brannstrom I.O."/>
            <person name="Guillou S."/>
            <person name="Cros-Aarteil S."/>
            <person name="Calhoun S."/>
            <person name="Kuo A."/>
            <person name="Mondo S."/>
            <person name="Pangilinan J."/>
            <person name="Riley R."/>
            <person name="LaButti K."/>
            <person name="Andreopoulos B."/>
            <person name="Lipzen A."/>
            <person name="Chen C."/>
            <person name="Yanf M."/>
            <person name="Daum C."/>
            <person name="Ng V."/>
            <person name="Clum A."/>
            <person name="Steindorff A."/>
            <person name="Ohm R."/>
            <person name="Martin F."/>
            <person name="Silar P."/>
            <person name="Natvig D."/>
            <person name="Lalanne C."/>
            <person name="Gautier V."/>
            <person name="Ament-velasquez S.L."/>
            <person name="Kruys A."/>
            <person name="Hutchinson M.I."/>
            <person name="Powell A.J."/>
            <person name="Barry K."/>
            <person name="Miller A.N."/>
            <person name="Grigoriev I.V."/>
            <person name="Debuchy R."/>
            <person name="Gladieux P."/>
            <person name="Thoren M.H."/>
            <person name="Johannesson H."/>
        </authorList>
    </citation>
    <scope>NUCLEOTIDE SEQUENCE</scope>
    <source>
        <strain evidence="2">FGSC 1904</strain>
    </source>
</reference>